<organism evidence="4 5">
    <name type="scientific">Stakelama saccharophila</name>
    <dbReference type="NCBI Taxonomy" id="3075605"/>
    <lineage>
        <taxon>Bacteria</taxon>
        <taxon>Pseudomonadati</taxon>
        <taxon>Pseudomonadota</taxon>
        <taxon>Alphaproteobacteria</taxon>
        <taxon>Sphingomonadales</taxon>
        <taxon>Sphingomonadaceae</taxon>
        <taxon>Stakelama</taxon>
    </lineage>
</organism>
<dbReference type="InterPro" id="IPR011105">
    <property type="entry name" value="Cell_wall_hydrolase_SleB"/>
</dbReference>
<evidence type="ECO:0000313" key="5">
    <source>
        <dbReference type="Proteomes" id="UP001302249"/>
    </source>
</evidence>
<proteinExistence type="predicted"/>
<dbReference type="InterPro" id="IPR042047">
    <property type="entry name" value="SleB_dom1"/>
</dbReference>
<keyword evidence="2" id="KW-1133">Transmembrane helix</keyword>
<dbReference type="Gene3D" id="1.10.10.2520">
    <property type="entry name" value="Cell wall hydrolase SleB, domain 1"/>
    <property type="match status" value="1"/>
</dbReference>
<keyword evidence="2" id="KW-0472">Membrane</keyword>
<keyword evidence="2" id="KW-0812">Transmembrane</keyword>
<protein>
    <submittedName>
        <fullName evidence="4">Cell wall hydrolase</fullName>
    </submittedName>
</protein>
<dbReference type="Proteomes" id="UP001302249">
    <property type="component" value="Chromosome"/>
</dbReference>
<evidence type="ECO:0000256" key="1">
    <source>
        <dbReference type="SAM" id="MobiDB-lite"/>
    </source>
</evidence>
<keyword evidence="4" id="KW-0378">Hydrolase</keyword>
<gene>
    <name evidence="4" type="ORF">RPR59_10120</name>
</gene>
<accession>A0ABZ0B601</accession>
<feature type="region of interest" description="Disordered" evidence="1">
    <location>
        <begin position="404"/>
        <end position="442"/>
    </location>
</feature>
<evidence type="ECO:0000256" key="2">
    <source>
        <dbReference type="SAM" id="Phobius"/>
    </source>
</evidence>
<dbReference type="Pfam" id="PF07486">
    <property type="entry name" value="Hydrolase_2"/>
    <property type="match status" value="1"/>
</dbReference>
<feature type="compositionally biased region" description="Pro residues" evidence="1">
    <location>
        <begin position="433"/>
        <end position="442"/>
    </location>
</feature>
<evidence type="ECO:0000259" key="3">
    <source>
        <dbReference type="Pfam" id="PF07486"/>
    </source>
</evidence>
<feature type="transmembrane region" description="Helical" evidence="2">
    <location>
        <begin position="21"/>
        <end position="43"/>
    </location>
</feature>
<name>A0ABZ0B601_9SPHN</name>
<reference evidence="4 5" key="1">
    <citation type="submission" date="2023-09" db="EMBL/GenBank/DDBJ databases">
        <authorList>
            <person name="Rey-Velasco X."/>
        </authorList>
    </citation>
    <scope>NUCLEOTIDE SEQUENCE [LARGE SCALE GENOMIC DNA]</scope>
    <source>
        <strain evidence="4 5">W311</strain>
    </source>
</reference>
<dbReference type="RefSeq" id="WP_313913643.1">
    <property type="nucleotide sequence ID" value="NZ_CP135076.1"/>
</dbReference>
<sequence>MTRIASEDPAGAPPLSWRLRIALSALSVIAVAIPALIVATVPVPHHAGIAAQEDATGPRRVVPRKTLPPVEPIRFEALTPDAARAYNASIPFSDAPRSAARAFHLTGAGEDRTRATECLATAALYEAGDDSTGERAVAQVVLNRVRHPAFPNSVCGVVFQGAERATGCQFTFTCDGSLARDYSEAAWERARTVAREALAGHVDKRVGNATHYHTDRVVPYWSASLDKIAAVESHLFFRWTGWWGTPPAFAMHYAGAEPRVEQLARLFDDHKTPADPTGETGGTVDAASIGDAGIPAPTPGDPDVFLVTLDPALDPATLPILAARACGERAYCKFMAWTDAADTPATPLLSAQAIAAMAFSYLRDRKRGFDKALWDCDTFARPADEQCMRRTARIAARPTSTVRLDALPGSTPVERPAPLQGVRRKTGTFAAPQPTPTPTSGR</sequence>
<dbReference type="EMBL" id="CP135076">
    <property type="protein sequence ID" value="WNO52814.1"/>
    <property type="molecule type" value="Genomic_DNA"/>
</dbReference>
<feature type="domain" description="Cell wall hydrolase SleB" evidence="3">
    <location>
        <begin position="129"/>
        <end position="237"/>
    </location>
</feature>
<dbReference type="GO" id="GO:0016787">
    <property type="term" value="F:hydrolase activity"/>
    <property type="evidence" value="ECO:0007669"/>
    <property type="project" value="UniProtKB-KW"/>
</dbReference>
<evidence type="ECO:0000313" key="4">
    <source>
        <dbReference type="EMBL" id="WNO52814.1"/>
    </source>
</evidence>
<keyword evidence="5" id="KW-1185">Reference proteome</keyword>